<keyword evidence="3 10" id="KW-0444">Lipid biosynthesis</keyword>
<evidence type="ECO:0000256" key="7">
    <source>
        <dbReference type="ARBA" id="ARBA00023098"/>
    </source>
</evidence>
<comment type="function">
    <text evidence="10">Catalyzes the reduction of fatty acyl-CoA to fatty alcohols.</text>
</comment>
<comment type="caution">
    <text evidence="13">The sequence shown here is derived from an EMBL/GenBank/DDBJ whole genome shotgun (WGS) entry which is preliminary data.</text>
</comment>
<feature type="transmembrane region" description="Helical" evidence="10">
    <location>
        <begin position="447"/>
        <end position="465"/>
    </location>
</feature>
<sequence>MEIDENPSIPTFFAGKTVFVTGGTGFLGKVLIEKLLRSCYDLKKIYVLVREKKGKSCEKRLEEFFGSALYDRLKLERGEALKKLCMVSGDCELENLGLRKEDCTLLVNEVEVIFHVAATVRFDEKLQKATYINVRATQDLLALSRQMQKLKSFVHVSTAFSFCPQPVIDERFYKVPLCASDLLTIVDNATEEHLDKITSIICKPWPNTYSFTKAIAEDVVRREAKDLPIAIVRPSVVIASIKEPVRGWIDNIYGPTGIFLGMSVGMVRTCVVQENYFADQVPVDYVVNNLIAAAWSLGKSLRLSQRYASEFPSVHMKWHIFFKHVSDMYTFSILHFFLHLVPAYIGDLILSIFGNKPILVKMYNKFEKNVALVSYFTLRQWIFKNNNNKRLFGMLSEQDKKNFSFNVKEIDWNSYAGSYVKGARTFLLKDALDTLPQARKKALRLKIIHYFVVAIFLYLLIRLFLNVFNVL</sequence>
<feature type="transmembrane region" description="Helical" evidence="10">
    <location>
        <begin position="333"/>
        <end position="353"/>
    </location>
</feature>
<evidence type="ECO:0000256" key="9">
    <source>
        <dbReference type="ARBA" id="ARBA00052530"/>
    </source>
</evidence>
<protein>
    <recommendedName>
        <fullName evidence="10">Fatty acyl-CoA reductase</fullName>
        <ecNumber evidence="10">1.2.1.84</ecNumber>
    </recommendedName>
</protein>
<dbReference type="GO" id="GO:0005777">
    <property type="term" value="C:peroxisome"/>
    <property type="evidence" value="ECO:0007669"/>
    <property type="project" value="TreeGrafter"/>
</dbReference>
<dbReference type="PANTHER" id="PTHR11011:SF60">
    <property type="entry name" value="FATTY ACYL-COA REDUCTASE-RELATED"/>
    <property type="match status" value="1"/>
</dbReference>
<comment type="subcellular location">
    <subcellularLocation>
        <location evidence="1">Membrane</location>
        <topology evidence="1">Multi-pass membrane protein</topology>
    </subcellularLocation>
</comment>
<name>A0AAN7QHL4_9COLE</name>
<keyword evidence="5 10" id="KW-0521">NADP</keyword>
<accession>A0AAN7QHL4</accession>
<evidence type="ECO:0000259" key="12">
    <source>
        <dbReference type="Pfam" id="PF07993"/>
    </source>
</evidence>
<reference evidence="14" key="1">
    <citation type="submission" date="2023-01" db="EMBL/GenBank/DDBJ databases">
        <title>Key to firefly adult light organ development and bioluminescence: homeobox transcription factors regulate luciferase expression and transportation to peroxisome.</title>
        <authorList>
            <person name="Fu X."/>
        </authorList>
    </citation>
    <scope>NUCLEOTIDE SEQUENCE [LARGE SCALE GENOMIC DNA]</scope>
</reference>
<dbReference type="EC" id="1.2.1.84" evidence="10"/>
<feature type="domain" description="Thioester reductase (TE)" evidence="12">
    <location>
        <begin position="20"/>
        <end position="289"/>
    </location>
</feature>
<dbReference type="InterPro" id="IPR036291">
    <property type="entry name" value="NAD(P)-bd_dom_sf"/>
</dbReference>
<dbReference type="Pfam" id="PF07993">
    <property type="entry name" value="NAD_binding_4"/>
    <property type="match status" value="1"/>
</dbReference>
<dbReference type="Proteomes" id="UP001353858">
    <property type="component" value="Unassembled WGS sequence"/>
</dbReference>
<dbReference type="FunFam" id="3.40.50.720:FF:000143">
    <property type="entry name" value="Fatty acyl-CoA reductase"/>
    <property type="match status" value="1"/>
</dbReference>
<comment type="similarity">
    <text evidence="2 10">Belongs to the fatty acyl-CoA reductase family.</text>
</comment>
<proteinExistence type="inferred from homology"/>
<keyword evidence="8 10" id="KW-0472">Membrane</keyword>
<dbReference type="InterPro" id="IPR033640">
    <property type="entry name" value="FAR_C"/>
</dbReference>
<keyword evidence="10" id="KW-0560">Oxidoreductase</keyword>
<keyword evidence="6 10" id="KW-1133">Transmembrane helix</keyword>
<dbReference type="GO" id="GO:0035336">
    <property type="term" value="P:long-chain fatty-acyl-CoA metabolic process"/>
    <property type="evidence" value="ECO:0007669"/>
    <property type="project" value="TreeGrafter"/>
</dbReference>
<dbReference type="AlphaFoldDB" id="A0AAN7QHL4"/>
<dbReference type="InterPro" id="IPR026055">
    <property type="entry name" value="FAR"/>
</dbReference>
<dbReference type="SUPFAM" id="SSF51735">
    <property type="entry name" value="NAD(P)-binding Rossmann-fold domains"/>
    <property type="match status" value="1"/>
</dbReference>
<dbReference type="CDD" id="cd09071">
    <property type="entry name" value="FAR_C"/>
    <property type="match status" value="1"/>
</dbReference>
<evidence type="ECO:0000256" key="1">
    <source>
        <dbReference type="ARBA" id="ARBA00004141"/>
    </source>
</evidence>
<evidence type="ECO:0000256" key="3">
    <source>
        <dbReference type="ARBA" id="ARBA00022516"/>
    </source>
</evidence>
<evidence type="ECO:0000256" key="2">
    <source>
        <dbReference type="ARBA" id="ARBA00005928"/>
    </source>
</evidence>
<dbReference type="EMBL" id="JARPUR010000004">
    <property type="protein sequence ID" value="KAK4878118.1"/>
    <property type="molecule type" value="Genomic_DNA"/>
</dbReference>
<dbReference type="InterPro" id="IPR013120">
    <property type="entry name" value="FAR_NAD-bd"/>
</dbReference>
<feature type="domain" description="Fatty acyl-CoA reductase C-terminal" evidence="11">
    <location>
        <begin position="338"/>
        <end position="430"/>
    </location>
</feature>
<dbReference type="PANTHER" id="PTHR11011">
    <property type="entry name" value="MALE STERILITY PROTEIN 2-RELATED"/>
    <property type="match status" value="1"/>
</dbReference>
<dbReference type="GO" id="GO:0080019">
    <property type="term" value="F:alcohol-forming very long-chain fatty acyl-CoA reductase activity"/>
    <property type="evidence" value="ECO:0007669"/>
    <property type="project" value="InterPro"/>
</dbReference>
<keyword evidence="14" id="KW-1185">Reference proteome</keyword>
<evidence type="ECO:0000259" key="11">
    <source>
        <dbReference type="Pfam" id="PF03015"/>
    </source>
</evidence>
<keyword evidence="7 10" id="KW-0443">Lipid metabolism</keyword>
<evidence type="ECO:0000256" key="5">
    <source>
        <dbReference type="ARBA" id="ARBA00022857"/>
    </source>
</evidence>
<evidence type="ECO:0000256" key="6">
    <source>
        <dbReference type="ARBA" id="ARBA00022989"/>
    </source>
</evidence>
<keyword evidence="4 10" id="KW-0812">Transmembrane</keyword>
<evidence type="ECO:0000313" key="14">
    <source>
        <dbReference type="Proteomes" id="UP001353858"/>
    </source>
</evidence>
<evidence type="ECO:0000313" key="13">
    <source>
        <dbReference type="EMBL" id="KAK4878118.1"/>
    </source>
</evidence>
<organism evidence="13 14">
    <name type="scientific">Aquatica leii</name>
    <dbReference type="NCBI Taxonomy" id="1421715"/>
    <lineage>
        <taxon>Eukaryota</taxon>
        <taxon>Metazoa</taxon>
        <taxon>Ecdysozoa</taxon>
        <taxon>Arthropoda</taxon>
        <taxon>Hexapoda</taxon>
        <taxon>Insecta</taxon>
        <taxon>Pterygota</taxon>
        <taxon>Neoptera</taxon>
        <taxon>Endopterygota</taxon>
        <taxon>Coleoptera</taxon>
        <taxon>Polyphaga</taxon>
        <taxon>Elateriformia</taxon>
        <taxon>Elateroidea</taxon>
        <taxon>Lampyridae</taxon>
        <taxon>Luciolinae</taxon>
        <taxon>Aquatica</taxon>
    </lineage>
</organism>
<evidence type="ECO:0000256" key="4">
    <source>
        <dbReference type="ARBA" id="ARBA00022692"/>
    </source>
</evidence>
<dbReference type="Gene3D" id="3.40.50.720">
    <property type="entry name" value="NAD(P)-binding Rossmann-like Domain"/>
    <property type="match status" value="1"/>
</dbReference>
<dbReference type="GO" id="GO:0016020">
    <property type="term" value="C:membrane"/>
    <property type="evidence" value="ECO:0007669"/>
    <property type="project" value="UniProtKB-SubCell"/>
</dbReference>
<evidence type="ECO:0000256" key="10">
    <source>
        <dbReference type="RuleBase" id="RU363097"/>
    </source>
</evidence>
<dbReference type="GO" id="GO:0102965">
    <property type="term" value="F:alcohol-forming long-chain fatty acyl-CoA reductase activity"/>
    <property type="evidence" value="ECO:0007669"/>
    <property type="project" value="UniProtKB-EC"/>
</dbReference>
<dbReference type="Pfam" id="PF03015">
    <property type="entry name" value="Sterile"/>
    <property type="match status" value="1"/>
</dbReference>
<dbReference type="CDD" id="cd05236">
    <property type="entry name" value="FAR-N_SDR_e"/>
    <property type="match status" value="1"/>
</dbReference>
<gene>
    <name evidence="13" type="ORF">RN001_010624</name>
</gene>
<comment type="catalytic activity">
    <reaction evidence="9 10">
        <text>a long-chain fatty acyl-CoA + 2 NADPH + 2 H(+) = a long-chain primary fatty alcohol + 2 NADP(+) + CoA</text>
        <dbReference type="Rhea" id="RHEA:52716"/>
        <dbReference type="ChEBI" id="CHEBI:15378"/>
        <dbReference type="ChEBI" id="CHEBI:57287"/>
        <dbReference type="ChEBI" id="CHEBI:57783"/>
        <dbReference type="ChEBI" id="CHEBI:58349"/>
        <dbReference type="ChEBI" id="CHEBI:77396"/>
        <dbReference type="ChEBI" id="CHEBI:83139"/>
        <dbReference type="EC" id="1.2.1.84"/>
    </reaction>
</comment>
<evidence type="ECO:0000256" key="8">
    <source>
        <dbReference type="ARBA" id="ARBA00023136"/>
    </source>
</evidence>